<dbReference type="AlphaFoldDB" id="A0A833DUM5"/>
<dbReference type="GO" id="GO:0009055">
    <property type="term" value="F:electron transfer activity"/>
    <property type="evidence" value="ECO:0007669"/>
    <property type="project" value="InterPro"/>
</dbReference>
<keyword evidence="5" id="KW-0408">Iron</keyword>
<dbReference type="SUPFAM" id="SSF56228">
    <property type="entry name" value="Aldehyde ferredoxin oxidoreductase, N-terminal domain"/>
    <property type="match status" value="1"/>
</dbReference>
<keyword evidence="4" id="KW-0479">Metal-binding</keyword>
<dbReference type="SMART" id="SM00790">
    <property type="entry name" value="AFOR_N"/>
    <property type="match status" value="1"/>
</dbReference>
<evidence type="ECO:0000256" key="5">
    <source>
        <dbReference type="ARBA" id="ARBA00023004"/>
    </source>
</evidence>
<name>A0A833DUM5_9CREN</name>
<evidence type="ECO:0000313" key="8">
    <source>
        <dbReference type="EMBL" id="HIP57054.1"/>
    </source>
</evidence>
<dbReference type="GO" id="GO:0051539">
    <property type="term" value="F:4 iron, 4 sulfur cluster binding"/>
    <property type="evidence" value="ECO:0007669"/>
    <property type="project" value="UniProtKB-KW"/>
</dbReference>
<evidence type="ECO:0000259" key="7">
    <source>
        <dbReference type="SMART" id="SM00790"/>
    </source>
</evidence>
<dbReference type="InterPro" id="IPR036503">
    <property type="entry name" value="Ald_Fedxn_OxRdtase_N_sf"/>
</dbReference>
<dbReference type="InterPro" id="IPR013984">
    <property type="entry name" value="Ald_Fedxn_OxRdtase_dom2"/>
</dbReference>
<evidence type="ECO:0000256" key="1">
    <source>
        <dbReference type="ARBA" id="ARBA00001966"/>
    </source>
</evidence>
<proteinExistence type="inferred from homology"/>
<evidence type="ECO:0000256" key="6">
    <source>
        <dbReference type="ARBA" id="ARBA00023014"/>
    </source>
</evidence>
<accession>A0A833DUM5</accession>
<evidence type="ECO:0000256" key="4">
    <source>
        <dbReference type="ARBA" id="ARBA00022723"/>
    </source>
</evidence>
<dbReference type="PANTHER" id="PTHR30038:SF7">
    <property type="entry name" value="TUNGSTEN-CONTAINING GLYCERALDEHYDE-3-PHOSPHATE:FERREDOXIN OXIDOREDUCTASE"/>
    <property type="match status" value="1"/>
</dbReference>
<protein>
    <submittedName>
        <fullName evidence="8">Aldehyde ferredoxin oxidoreductase</fullName>
    </submittedName>
</protein>
<keyword evidence="3" id="KW-0004">4Fe-4S</keyword>
<organism evidence="8 9">
    <name type="scientific">Ignisphaera aggregans</name>
    <dbReference type="NCBI Taxonomy" id="334771"/>
    <lineage>
        <taxon>Archaea</taxon>
        <taxon>Thermoproteota</taxon>
        <taxon>Thermoprotei</taxon>
        <taxon>Desulfurococcales</taxon>
        <taxon>Desulfurococcaceae</taxon>
        <taxon>Ignisphaera</taxon>
    </lineage>
</organism>
<evidence type="ECO:0000313" key="9">
    <source>
        <dbReference type="Proteomes" id="UP000605805"/>
    </source>
</evidence>
<dbReference type="InterPro" id="IPR001203">
    <property type="entry name" value="OxRdtase_Ald_Fedxn_C"/>
</dbReference>
<dbReference type="InterPro" id="IPR051919">
    <property type="entry name" value="W-dependent_AOR"/>
</dbReference>
<dbReference type="Pfam" id="PF02730">
    <property type="entry name" value="AFOR_N"/>
    <property type="match status" value="1"/>
</dbReference>
<dbReference type="EMBL" id="DQTV01000057">
    <property type="protein sequence ID" value="HIP57054.1"/>
    <property type="molecule type" value="Genomic_DNA"/>
</dbReference>
<feature type="domain" description="Aldehyde ferredoxin oxidoreductase N-terminal" evidence="7">
    <location>
        <begin position="1"/>
        <end position="231"/>
    </location>
</feature>
<comment type="similarity">
    <text evidence="2">Belongs to the AOR/FOR family.</text>
</comment>
<gene>
    <name evidence="8" type="ORF">EYH02_03175</name>
</gene>
<dbReference type="Gene3D" id="1.10.569.10">
    <property type="entry name" value="Aldehyde Ferredoxin Oxidoreductase Protein, subunit A, domain 2"/>
    <property type="match status" value="1"/>
</dbReference>
<dbReference type="PANTHER" id="PTHR30038">
    <property type="entry name" value="ALDEHYDE FERREDOXIN OXIDOREDUCTASE"/>
    <property type="match status" value="1"/>
</dbReference>
<comment type="cofactor">
    <cofactor evidence="1">
        <name>[4Fe-4S] cluster</name>
        <dbReference type="ChEBI" id="CHEBI:49883"/>
    </cofactor>
</comment>
<dbReference type="GO" id="GO:0046872">
    <property type="term" value="F:metal ion binding"/>
    <property type="evidence" value="ECO:0007669"/>
    <property type="project" value="UniProtKB-KW"/>
</dbReference>
<dbReference type="GO" id="GO:0016625">
    <property type="term" value="F:oxidoreductase activity, acting on the aldehyde or oxo group of donors, iron-sulfur protein as acceptor"/>
    <property type="evidence" value="ECO:0007669"/>
    <property type="project" value="InterPro"/>
</dbReference>
<comment type="caution">
    <text evidence="8">The sequence shown here is derived from an EMBL/GenBank/DDBJ whole genome shotgun (WGS) entry which is preliminary data.</text>
</comment>
<dbReference type="Gene3D" id="3.60.9.10">
    <property type="entry name" value="Aldehyde ferredoxin oxidoreductase, N-terminal domain"/>
    <property type="match status" value="1"/>
</dbReference>
<dbReference type="Proteomes" id="UP000605805">
    <property type="component" value="Unassembled WGS sequence"/>
</dbReference>
<evidence type="ECO:0000256" key="2">
    <source>
        <dbReference type="ARBA" id="ARBA00011032"/>
    </source>
</evidence>
<dbReference type="InterPro" id="IPR036021">
    <property type="entry name" value="Tungsten_al_ferr_oxy-like_C"/>
</dbReference>
<sequence length="656" mass="74160">MRYRALIIDVSAKSWELREYRLDEVLGPIDFGIKLHLEDVESWKRSPYDPSNALVLGAGVFAGSKLFGCHRVAVVFRSLETMGLHVSTMGGVAYKFIGCGVHAIAIVGRAHKPTIVFIRGSEKGVESVNFVNIEPHHLESIYAGYGGRKGAYALEKWLIDTFWDYISETHARPIVVGPAAWRTIFGALVSVDVDLTRRDLVEGSEEFAARGGPGSVLAQVHNVAAIVAGGTWRPQLPTTLLNMSELSKYVSDALGKDYSSAVTEATTKYRYDPHYGAGGTFGVNYPHYRELLPLFNFNSIYLRKEIRKRIADLIIEHYWKPFKEEVFEKSKVWRTCGEPCPAACKKVWRGKKVDYEPFEGVGPLIGVMKLDKSVKVVDEIDQLGFDAIEIGHVIAWLLESVYRGLLEPEDIGISERPILDPLLLNVDLWSRNAELALELVRGLVNKRTEVLKLVAELGIRRAAKILDDRYVARVSALGLRFEDLAIYLPFGSHGYMTPNFYWTPGFLVPIPITGRYWTNYSTTFMEPEEYAKTVFVRALKEYELDNAGFCRFHRGWAEKILAKLYECLGVSIDIDEHAKEMYRKIVEYNVKADAKPRFLESERAKDVIVTLATELGASEWESKFSKNRDDALKEWWSRFAKAFAELLGIDPSYAEL</sequence>
<keyword evidence="6" id="KW-0411">Iron-sulfur</keyword>
<reference evidence="8" key="1">
    <citation type="journal article" date="2020" name="ISME J.">
        <title>Gammaproteobacteria mediating utilization of methyl-, sulfur- and petroleum organic compounds in deep ocean hydrothermal plumes.</title>
        <authorList>
            <person name="Zhou Z."/>
            <person name="Liu Y."/>
            <person name="Pan J."/>
            <person name="Cron B.R."/>
            <person name="Toner B.M."/>
            <person name="Anantharaman K."/>
            <person name="Breier J.A."/>
            <person name="Dick G.J."/>
            <person name="Li M."/>
        </authorList>
    </citation>
    <scope>NUCLEOTIDE SEQUENCE</scope>
    <source>
        <strain evidence="8">SZUA-1435</strain>
    </source>
</reference>
<dbReference type="SUPFAM" id="SSF48310">
    <property type="entry name" value="Aldehyde ferredoxin oxidoreductase, C-terminal domains"/>
    <property type="match status" value="1"/>
</dbReference>
<dbReference type="InterPro" id="IPR013983">
    <property type="entry name" value="Ald_Fedxn_OxRdtase_N"/>
</dbReference>
<dbReference type="Pfam" id="PF01314">
    <property type="entry name" value="AFOR_C"/>
    <property type="match status" value="1"/>
</dbReference>
<evidence type="ECO:0000256" key="3">
    <source>
        <dbReference type="ARBA" id="ARBA00022485"/>
    </source>
</evidence>